<dbReference type="Proteomes" id="UP000807769">
    <property type="component" value="Unassembled WGS sequence"/>
</dbReference>
<proteinExistence type="predicted"/>
<accession>A0A9P7DQJ8</accession>
<reference evidence="1" key="1">
    <citation type="journal article" date="2020" name="New Phytol.">
        <title>Comparative genomics reveals dynamic genome evolution in host specialist ectomycorrhizal fungi.</title>
        <authorList>
            <person name="Lofgren L.A."/>
            <person name="Nguyen N.H."/>
            <person name="Vilgalys R."/>
            <person name="Ruytinx J."/>
            <person name="Liao H.L."/>
            <person name="Branco S."/>
            <person name="Kuo A."/>
            <person name="LaButti K."/>
            <person name="Lipzen A."/>
            <person name="Andreopoulos W."/>
            <person name="Pangilinan J."/>
            <person name="Riley R."/>
            <person name="Hundley H."/>
            <person name="Na H."/>
            <person name="Barry K."/>
            <person name="Grigoriev I.V."/>
            <person name="Stajich J.E."/>
            <person name="Kennedy P.G."/>
        </authorList>
    </citation>
    <scope>NUCLEOTIDE SEQUENCE</scope>
    <source>
        <strain evidence="1">MN1</strain>
    </source>
</reference>
<organism evidence="1 2">
    <name type="scientific">Suillus subaureus</name>
    <dbReference type="NCBI Taxonomy" id="48587"/>
    <lineage>
        <taxon>Eukaryota</taxon>
        <taxon>Fungi</taxon>
        <taxon>Dikarya</taxon>
        <taxon>Basidiomycota</taxon>
        <taxon>Agaricomycotina</taxon>
        <taxon>Agaricomycetes</taxon>
        <taxon>Agaricomycetidae</taxon>
        <taxon>Boletales</taxon>
        <taxon>Suillineae</taxon>
        <taxon>Suillaceae</taxon>
        <taxon>Suillus</taxon>
    </lineage>
</organism>
<keyword evidence="2" id="KW-1185">Reference proteome</keyword>
<comment type="caution">
    <text evidence="1">The sequence shown here is derived from an EMBL/GenBank/DDBJ whole genome shotgun (WGS) entry which is preliminary data.</text>
</comment>
<dbReference type="EMBL" id="JABBWG010000107">
    <property type="protein sequence ID" value="KAG1800694.1"/>
    <property type="molecule type" value="Genomic_DNA"/>
</dbReference>
<protein>
    <submittedName>
        <fullName evidence="1">Uncharacterized protein</fullName>
    </submittedName>
</protein>
<dbReference type="RefSeq" id="XP_041185959.1">
    <property type="nucleotide sequence ID" value="XM_041333730.1"/>
</dbReference>
<gene>
    <name evidence="1" type="ORF">BJ212DRAFT_1305207</name>
</gene>
<name>A0A9P7DQJ8_9AGAM</name>
<evidence type="ECO:0000313" key="2">
    <source>
        <dbReference type="Proteomes" id="UP000807769"/>
    </source>
</evidence>
<dbReference type="AlphaFoldDB" id="A0A9P7DQJ8"/>
<evidence type="ECO:0000313" key="1">
    <source>
        <dbReference type="EMBL" id="KAG1800694.1"/>
    </source>
</evidence>
<dbReference type="GeneID" id="64627747"/>
<sequence length="119" mass="13109">MDVDESFVSQISLDSVSFGSLDVWAAIPSIPINPDLYLGPEDDIIDVDELPDSANPEIDAPAASEVSMLYETSTELHSQQPELANEDLCLMVQEFQLFGSYEHTRDLPDPSIPLLLEAE</sequence>